<dbReference type="EMBL" id="JAZEWV010000022">
    <property type="protein sequence ID" value="MEE4544846.1"/>
    <property type="molecule type" value="Genomic_DNA"/>
</dbReference>
<keyword evidence="5" id="KW-1185">Reference proteome</keyword>
<dbReference type="InterPro" id="IPR036188">
    <property type="entry name" value="FAD/NAD-bd_sf"/>
</dbReference>
<protein>
    <submittedName>
        <fullName evidence="4">Bifunctional 3-(3-hydroxy-phenyl)propionate/3-hydroxycinnamic acid hydroxylase</fullName>
    </submittedName>
</protein>
<dbReference type="PANTHER" id="PTHR43476">
    <property type="entry name" value="3-(3-HYDROXY-PHENYL)PROPIONATE/3-HYDROXYCINNAMIC ACID HYDROXYLASE"/>
    <property type="match status" value="1"/>
</dbReference>
<evidence type="ECO:0000256" key="1">
    <source>
        <dbReference type="ARBA" id="ARBA00023002"/>
    </source>
</evidence>
<comment type="caution">
    <text evidence="4">The sequence shown here is derived from an EMBL/GenBank/DDBJ whole genome shotgun (WGS) entry which is preliminary data.</text>
</comment>
<feature type="compositionally biased region" description="Low complexity" evidence="2">
    <location>
        <begin position="557"/>
        <end position="568"/>
    </location>
</feature>
<dbReference type="Gene3D" id="3.30.70.2450">
    <property type="match status" value="1"/>
</dbReference>
<organism evidence="4 5">
    <name type="scientific">Actinacidiphila polyblastidii</name>
    <dbReference type="NCBI Taxonomy" id="3110430"/>
    <lineage>
        <taxon>Bacteria</taxon>
        <taxon>Bacillati</taxon>
        <taxon>Actinomycetota</taxon>
        <taxon>Actinomycetes</taxon>
        <taxon>Kitasatosporales</taxon>
        <taxon>Streptomycetaceae</taxon>
        <taxon>Actinacidiphila</taxon>
    </lineage>
</organism>
<dbReference type="NCBIfam" id="NF004829">
    <property type="entry name" value="PRK06183.1-3"/>
    <property type="match status" value="1"/>
</dbReference>
<dbReference type="Pfam" id="PF01494">
    <property type="entry name" value="FAD_binding_3"/>
    <property type="match status" value="1"/>
</dbReference>
<evidence type="ECO:0000313" key="4">
    <source>
        <dbReference type="EMBL" id="MEE4544846.1"/>
    </source>
</evidence>
<reference evidence="4 5" key="1">
    <citation type="submission" date="2023-12" db="EMBL/GenBank/DDBJ databases">
        <title>Streptomyces sp. V4-01.</title>
        <authorList>
            <person name="Somphong A."/>
            <person name="Phongsopitanun W."/>
        </authorList>
    </citation>
    <scope>NUCLEOTIDE SEQUENCE [LARGE SCALE GENOMIC DNA]</scope>
    <source>
        <strain evidence="4 5">V4-01</strain>
    </source>
</reference>
<proteinExistence type="predicted"/>
<evidence type="ECO:0000313" key="5">
    <source>
        <dbReference type="Proteomes" id="UP001344658"/>
    </source>
</evidence>
<dbReference type="SUPFAM" id="SSF51905">
    <property type="entry name" value="FAD/NAD(P)-binding domain"/>
    <property type="match status" value="1"/>
</dbReference>
<evidence type="ECO:0000256" key="2">
    <source>
        <dbReference type="SAM" id="MobiDB-lite"/>
    </source>
</evidence>
<evidence type="ECO:0000259" key="3">
    <source>
        <dbReference type="Pfam" id="PF01494"/>
    </source>
</evidence>
<name>A0ABU7PGA0_9ACTN</name>
<dbReference type="PRINTS" id="PR00420">
    <property type="entry name" value="RNGMNOXGNASE"/>
</dbReference>
<gene>
    <name evidence="4" type="ORF">V2S66_23120</name>
</gene>
<dbReference type="InterPro" id="IPR002938">
    <property type="entry name" value="FAD-bd"/>
</dbReference>
<sequence>MIPDPTAPAGLTAPAAPAAPAETCDVAIVGFGPVGQMLALLLGRAGHRVVALERWPQPYDLPRAVHFDDEVGRIFQNAGIAAEVASVTDPVPDHYEWRTAAGEPLVRIDWSGTGPSGWPVANFFSQPDLEAVLTRAACAQPTVTVHRGHDVVALHERADRVRLTARTTSGEQRVLDARYVVGADGANSFVRSRMNVAVTDLGFFYDWLIVDTLPHDFDQVPWSPMNWQLCDPARPTTVVSGGPRRRRWEFMRLPGENVEQLNTVESAWELLAPWGRTPGNTTIERHAVYTFQARWADRWNQDRLLLAGDAAHQMPPFAGQGMCSGLRDAANLSWKMDLVLRGLAGACLLDTYTSERSVHLQHAVGMSMALGQVICVLDPAQAAERDARMIAADADPARALPPAPPPVLGDGVLQHGPDGSRAPDVGHLTPQFPVAHAGRTALLDDLTGPGFTLLTDGAGPLDALDETDRAFLDSIGTTVVPLSSEPSASGGYLDTEGAYLGHLVAHGHTAALIRPDSYLYGATALPHELPGLVAQLRTQLAADSTADRTPGTPPAPTAARPLATTPDR</sequence>
<dbReference type="Proteomes" id="UP001344658">
    <property type="component" value="Unassembled WGS sequence"/>
</dbReference>
<feature type="domain" description="FAD-binding" evidence="3">
    <location>
        <begin position="24"/>
        <end position="364"/>
    </location>
</feature>
<dbReference type="RefSeq" id="WP_330798009.1">
    <property type="nucleotide sequence ID" value="NZ_JAZEWV010000022.1"/>
</dbReference>
<dbReference type="Gene3D" id="3.40.30.120">
    <property type="match status" value="1"/>
</dbReference>
<dbReference type="PANTHER" id="PTHR43476:SF3">
    <property type="entry name" value="FAD-BINDING MONOOXYGENASE"/>
    <property type="match status" value="1"/>
</dbReference>
<keyword evidence="1" id="KW-0560">Oxidoreductase</keyword>
<dbReference type="Gene3D" id="3.50.50.60">
    <property type="entry name" value="FAD/NAD(P)-binding domain"/>
    <property type="match status" value="1"/>
</dbReference>
<feature type="region of interest" description="Disordered" evidence="2">
    <location>
        <begin position="542"/>
        <end position="568"/>
    </location>
</feature>
<accession>A0ABU7PGA0</accession>
<dbReference type="InterPro" id="IPR050631">
    <property type="entry name" value="PheA/TfdB_FAD_monoxygenase"/>
</dbReference>